<accession>A0AAF0EXS4</accession>
<keyword evidence="1" id="KW-0732">Signal</keyword>
<sequence>MFSKTFSLFVALSLSVAQVMAAPVDVPVAAPSPVTPDVNVSNQTSVATPNNRIVTSISCDGGYSQTGTLSLNNGALSIGNNNELTSGGNGVQFTFNECTSSLMNLGQFADENSNVHYGHISLTSNADQCLAAERLGEDNAHIHQTDCSKPDDSSQFTQFWKLTTNGGNANVEFLGHINDGRNPYVLGQDGDVVSVSPTGEASVSVTLSSDNSSQASKTAIANAANRIVNSIKCSGGYTKTGALAIDGQGTLGLSDGSPADVVIGGSDSQFTFTECTSQLLGNDNFADSDASTVYGIVQVGDSTGKDCLRAAGLLQKLAPIEVDYCSYSDDSSQMMQFWEYKKGSNVLSFVGKATISSGAQYGANLNGNVLSVTPDSDNSVNVKFN</sequence>
<dbReference type="AlphaFoldDB" id="A0AAF0EXS4"/>
<dbReference type="EMBL" id="CP119881">
    <property type="protein sequence ID" value="WFD36439.1"/>
    <property type="molecule type" value="Genomic_DNA"/>
</dbReference>
<organism evidence="2 3">
    <name type="scientific">Malassezia cuniculi</name>
    <dbReference type="NCBI Taxonomy" id="948313"/>
    <lineage>
        <taxon>Eukaryota</taxon>
        <taxon>Fungi</taxon>
        <taxon>Dikarya</taxon>
        <taxon>Basidiomycota</taxon>
        <taxon>Ustilaginomycotina</taxon>
        <taxon>Malasseziomycetes</taxon>
        <taxon>Malasseziales</taxon>
        <taxon>Malasseziaceae</taxon>
        <taxon>Malassezia</taxon>
    </lineage>
</organism>
<evidence type="ECO:0008006" key="4">
    <source>
        <dbReference type="Google" id="ProtNLM"/>
    </source>
</evidence>
<evidence type="ECO:0000313" key="3">
    <source>
        <dbReference type="Proteomes" id="UP001219933"/>
    </source>
</evidence>
<reference evidence="2" key="1">
    <citation type="submission" date="2023-03" db="EMBL/GenBank/DDBJ databases">
        <title>Mating type loci evolution in Malassezia.</title>
        <authorList>
            <person name="Coelho M.A."/>
        </authorList>
    </citation>
    <scope>NUCLEOTIDE SEQUENCE</scope>
    <source>
        <strain evidence="2">CBS 11721</strain>
    </source>
</reference>
<dbReference type="Proteomes" id="UP001219933">
    <property type="component" value="Chromosome 5"/>
</dbReference>
<feature type="signal peptide" evidence="1">
    <location>
        <begin position="1"/>
        <end position="21"/>
    </location>
</feature>
<name>A0AAF0EXS4_9BASI</name>
<feature type="chain" id="PRO_5042275008" description="Ricin B lectin domain-containing protein" evidence="1">
    <location>
        <begin position="22"/>
        <end position="385"/>
    </location>
</feature>
<protein>
    <recommendedName>
        <fullName evidence="4">Ricin B lectin domain-containing protein</fullName>
    </recommendedName>
</protein>
<proteinExistence type="predicted"/>
<gene>
    <name evidence="2" type="ORF">MCUN1_003318</name>
</gene>
<evidence type="ECO:0000256" key="1">
    <source>
        <dbReference type="SAM" id="SignalP"/>
    </source>
</evidence>
<evidence type="ECO:0000313" key="2">
    <source>
        <dbReference type="EMBL" id="WFD36439.1"/>
    </source>
</evidence>
<keyword evidence="3" id="KW-1185">Reference proteome</keyword>